<accession>A0A9Q1CM96</accession>
<keyword evidence="3" id="KW-0472">Membrane</keyword>
<keyword evidence="3" id="KW-1133">Transmembrane helix</keyword>
<proteinExistence type="predicted"/>
<evidence type="ECO:0000313" key="4">
    <source>
        <dbReference type="EMBL" id="KAJ8047891.1"/>
    </source>
</evidence>
<dbReference type="OrthoDB" id="687730at2759"/>
<feature type="coiled-coil region" evidence="1">
    <location>
        <begin position="401"/>
        <end position="473"/>
    </location>
</feature>
<dbReference type="AlphaFoldDB" id="A0A9Q1CM96"/>
<evidence type="ECO:0000256" key="2">
    <source>
        <dbReference type="SAM" id="MobiDB-lite"/>
    </source>
</evidence>
<dbReference type="EMBL" id="JAIZAY010000002">
    <property type="protein sequence ID" value="KAJ8047891.1"/>
    <property type="molecule type" value="Genomic_DNA"/>
</dbReference>
<keyword evidence="5" id="KW-1185">Reference proteome</keyword>
<protein>
    <submittedName>
        <fullName evidence="4">Laminin-like protein epi-1</fullName>
    </submittedName>
</protein>
<reference evidence="4" key="1">
    <citation type="submission" date="2021-10" db="EMBL/GenBank/DDBJ databases">
        <title>Tropical sea cucumber genome reveals ecological adaptation and Cuvierian tubules defense mechanism.</title>
        <authorList>
            <person name="Chen T."/>
        </authorList>
    </citation>
    <scope>NUCLEOTIDE SEQUENCE</scope>
    <source>
        <strain evidence="4">Nanhai2018</strain>
        <tissue evidence="4">Muscle</tissue>
    </source>
</reference>
<keyword evidence="3" id="KW-0812">Transmembrane</keyword>
<evidence type="ECO:0000256" key="3">
    <source>
        <dbReference type="SAM" id="Phobius"/>
    </source>
</evidence>
<feature type="region of interest" description="Disordered" evidence="2">
    <location>
        <begin position="65"/>
        <end position="110"/>
    </location>
</feature>
<feature type="compositionally biased region" description="Low complexity" evidence="2">
    <location>
        <begin position="77"/>
        <end position="94"/>
    </location>
</feature>
<feature type="region of interest" description="Disordered" evidence="2">
    <location>
        <begin position="256"/>
        <end position="292"/>
    </location>
</feature>
<feature type="transmembrane region" description="Helical" evidence="3">
    <location>
        <begin position="488"/>
        <end position="509"/>
    </location>
</feature>
<evidence type="ECO:0000256" key="1">
    <source>
        <dbReference type="SAM" id="Coils"/>
    </source>
</evidence>
<evidence type="ECO:0000313" key="5">
    <source>
        <dbReference type="Proteomes" id="UP001152320"/>
    </source>
</evidence>
<feature type="compositionally biased region" description="Basic and acidic residues" evidence="2">
    <location>
        <begin position="281"/>
        <end position="292"/>
    </location>
</feature>
<organism evidence="4 5">
    <name type="scientific">Holothuria leucospilota</name>
    <name type="common">Black long sea cucumber</name>
    <name type="synonym">Mertensiothuria leucospilota</name>
    <dbReference type="NCBI Taxonomy" id="206669"/>
    <lineage>
        <taxon>Eukaryota</taxon>
        <taxon>Metazoa</taxon>
        <taxon>Echinodermata</taxon>
        <taxon>Eleutherozoa</taxon>
        <taxon>Echinozoa</taxon>
        <taxon>Holothuroidea</taxon>
        <taxon>Aspidochirotacea</taxon>
        <taxon>Aspidochirotida</taxon>
        <taxon>Holothuriidae</taxon>
        <taxon>Holothuria</taxon>
    </lineage>
</organism>
<keyword evidence="1" id="KW-0175">Coiled coil</keyword>
<feature type="compositionally biased region" description="Basic and acidic residues" evidence="2">
    <location>
        <begin position="256"/>
        <end position="273"/>
    </location>
</feature>
<dbReference type="Proteomes" id="UP001152320">
    <property type="component" value="Chromosome 2"/>
</dbReference>
<comment type="caution">
    <text evidence="4">The sequence shown here is derived from an EMBL/GenBank/DDBJ whole genome shotgun (WGS) entry which is preliminary data.</text>
</comment>
<sequence>MVASTPESEVPPSEEALERLKAQVKEIEEKLKASEERADRAEEEVMQASMETVQYEAKIQDLEMQLSELEENKDQSESVTSDTTSSSSSSIAKSSSKENGVKETTVPSELTVIQNHVDKEYIARLEQKHCEQLEHGYKEIESLKISYKLKETSETELKRQMLSLEQDIVELKEIQKRLQDEKNLIDKNLENSQAENHRLQVETKQLKEQIGKSITSAKEAKKEIMELRDQLKLEKQACKTKDSAVQHAEELLTREKKVSQERKKKLEELEKTQAKSQKTTKNNEKELEKLKEQNSKLQKELEREKFLRTEVEKKVKRPAMFTRNEANIRKGQKKETDTEKTPKRIAEIEPVIAVKEGQIFQQRIPVTNTSKLSTNHLSEKQDSSSDAIALQKKELNGSRELSRLTDDLVRLRDRLHDTETKVSASPDGRQQVARLKTELSKSQEDIEKLISSCKKYEEEREAFQRELGRLHEVDSASMIGGISINQPYVVIAIAITAALAQIILAIWTAE</sequence>
<gene>
    <name evidence="4" type="ORF">HOLleu_07016</name>
</gene>
<name>A0A9Q1CM96_HOLLE</name>